<reference evidence="1 2" key="1">
    <citation type="journal article" date="2019" name="Sci. Rep.">
        <title>Orb-weaving spider Araneus ventricosus genome elucidates the spidroin gene catalogue.</title>
        <authorList>
            <person name="Kono N."/>
            <person name="Nakamura H."/>
            <person name="Ohtoshi R."/>
            <person name="Moran D.A.P."/>
            <person name="Shinohara A."/>
            <person name="Yoshida Y."/>
            <person name="Fujiwara M."/>
            <person name="Mori M."/>
            <person name="Tomita M."/>
            <person name="Arakawa K."/>
        </authorList>
    </citation>
    <scope>NUCLEOTIDE SEQUENCE [LARGE SCALE GENOMIC DNA]</scope>
</reference>
<name>A0A4Y2D634_ARAVE</name>
<dbReference type="Proteomes" id="UP000499080">
    <property type="component" value="Unassembled WGS sequence"/>
</dbReference>
<evidence type="ECO:0008006" key="3">
    <source>
        <dbReference type="Google" id="ProtNLM"/>
    </source>
</evidence>
<dbReference type="PANTHER" id="PTHR47331:SF2">
    <property type="match status" value="1"/>
</dbReference>
<dbReference type="AlphaFoldDB" id="A0A4Y2D634"/>
<sequence>MCSVNENSFSELCRIDFNSYVRLWAERLVGLAKHCLRKSLGRALLDEEGLQTALTGMEAALNSRPPSYEQENDSDEILTPAHSLTGKKLTLVPSDPEQKITNLRRNYRIQQDLLDTFWRKWSREYCYS</sequence>
<proteinExistence type="predicted"/>
<comment type="caution">
    <text evidence="1">The sequence shown here is derived from an EMBL/GenBank/DDBJ whole genome shotgun (WGS) entry which is preliminary data.</text>
</comment>
<protein>
    <recommendedName>
        <fullName evidence="3">DUF5641 domain-containing protein</fullName>
    </recommendedName>
</protein>
<dbReference type="OrthoDB" id="6020750at2759"/>
<evidence type="ECO:0000313" key="2">
    <source>
        <dbReference type="Proteomes" id="UP000499080"/>
    </source>
</evidence>
<evidence type="ECO:0000313" key="1">
    <source>
        <dbReference type="EMBL" id="GBM11739.1"/>
    </source>
</evidence>
<gene>
    <name evidence="1" type="ORF">AVEN_75681_1</name>
</gene>
<organism evidence="1 2">
    <name type="scientific">Araneus ventricosus</name>
    <name type="common">Orbweaver spider</name>
    <name type="synonym">Epeira ventricosa</name>
    <dbReference type="NCBI Taxonomy" id="182803"/>
    <lineage>
        <taxon>Eukaryota</taxon>
        <taxon>Metazoa</taxon>
        <taxon>Ecdysozoa</taxon>
        <taxon>Arthropoda</taxon>
        <taxon>Chelicerata</taxon>
        <taxon>Arachnida</taxon>
        <taxon>Araneae</taxon>
        <taxon>Araneomorphae</taxon>
        <taxon>Entelegynae</taxon>
        <taxon>Araneoidea</taxon>
        <taxon>Araneidae</taxon>
        <taxon>Araneus</taxon>
    </lineage>
</organism>
<dbReference type="EMBL" id="BGPR01000303">
    <property type="protein sequence ID" value="GBM11739.1"/>
    <property type="molecule type" value="Genomic_DNA"/>
</dbReference>
<keyword evidence="2" id="KW-1185">Reference proteome</keyword>
<accession>A0A4Y2D634</accession>
<dbReference type="PANTHER" id="PTHR47331">
    <property type="entry name" value="PHD-TYPE DOMAIN-CONTAINING PROTEIN"/>
    <property type="match status" value="1"/>
</dbReference>